<dbReference type="InterPro" id="IPR009081">
    <property type="entry name" value="PP-bd_ACP"/>
</dbReference>
<dbReference type="SUPFAM" id="SSF47336">
    <property type="entry name" value="ACP-like"/>
    <property type="match status" value="1"/>
</dbReference>
<evidence type="ECO:0000256" key="2">
    <source>
        <dbReference type="ARBA" id="ARBA00022450"/>
    </source>
</evidence>
<dbReference type="PROSITE" id="PS50075">
    <property type="entry name" value="CARRIER"/>
    <property type="match status" value="1"/>
</dbReference>
<dbReference type="CDD" id="cd05235">
    <property type="entry name" value="SDR_e1"/>
    <property type="match status" value="1"/>
</dbReference>
<sequence>MNTMMLTEQNKEYWLTELQAPLPVFDIYTDFPKHSAIREVSSETYVLDIDTAKANSFCGAYNMNTWMLASYFAFLFRMTNEKDMIVGVKSQEGKLNPIRVVYKSEDTFKQLYEQITGKLERMNTSDTSLADIEYITGHSNIFQTIYGEDSTDENSRLNWFVTVEHNQWILKISYCTNLFKEQTIQKYVRHFKLIVDSALDNINIAIDSIAILTEEDVDAYSILNNTAREMPAESNIVDMFAAVAKSFPQRTALSTDHRQLTYEQLDRLSNKVAHMLVEKGLRKGQFVSIFMERSIDVIISLMGVLKAGGAYVPLDPEHPDDRNAYIISDTQSHFILTNENFTSKLAAFLDHVSMEKQVFQMDKQLDLYSEEACYIQIEADDLAYVIYTSGSTGRPKGALIAHKGVVNLSMATRTSLNLNEEDIFLQYSTFSFDASVYDIFGSLSSGSRLHLLSNEQRFSVESFTEAVENTKATRIAILPTVFFNQLSAYLSSNDLHKYQHIKSIVVGGEALAGETVRLFQKKMGRNTTIINAYGPTEVTVVTTTHTIDYAVPDQLSTIYIGKPLANYELFIVNESNRLCPLNVIGELLISSVGVAKGYLNQPEKTSEVFICDPIQPNSDKRFYRSGDLVRLLANGQIEYMGRKDAQVKIRGYRIEIGEIEDNLAKHEFIKDVAIIPKADDDGTKMLVAFYTSKDGLLIPRAGIVQFLNKKVPSYMVPKHICFLDSMPLTPSGKIDRKKLAILEVNSAEDPLEYVVPETELQQEVCAAWEKAMKRTKISIHDHFFDIGGHSLKILEILVILKPRFPKLKINDFFLFPTIAQLSARIEELMNETVTKQMGYANEPVRDLYEFPAVFQTGSINKEIFTQLYILLTGSTGYLGSHLLYELLTKSEAMIYCLVRPTDHQDPYERLVNVMSDYFGSSILKLMEHRVYVVQGDLEKEDLGLSQADMTMLIKNIDSIFHCGAEVKHFGDANYFTKVNVDSTQQLLTLAKHRKNVRFHYISTLGIPEELALSGQWETFVNRSGYDYTAHIDNVYTNSKFEAEKLVVKACEEEGVPATVYRVGNLSCHSDNGSFQKNIDNNAFYRMLKAMILLKTAPKVNWQVDITPIDYAGESIAALALSNHTVGRLFHICNPTQLCYEQMIGYFREYGYEITFMDLEDYEAWLLDTQKPKNQAGLELAMAQLEGDGAKSFAYQYSCPQTLQYLADSHVHCEEPKQPFFDKLIDYAVQIGYFNQP</sequence>
<dbReference type="Pfam" id="PF07993">
    <property type="entry name" value="NAD_binding_4"/>
    <property type="match status" value="1"/>
</dbReference>
<keyword evidence="2" id="KW-0596">Phosphopantetheine</keyword>
<dbReference type="InterPro" id="IPR045851">
    <property type="entry name" value="AMP-bd_C_sf"/>
</dbReference>
<reference evidence="6 7" key="1">
    <citation type="submission" date="2021-03" db="EMBL/GenBank/DDBJ databases">
        <title>Genomic Encyclopedia of Type Strains, Phase IV (KMG-IV): sequencing the most valuable type-strain genomes for metagenomic binning, comparative biology and taxonomic classification.</title>
        <authorList>
            <person name="Goeker M."/>
        </authorList>
    </citation>
    <scope>NUCLEOTIDE SEQUENCE [LARGE SCALE GENOMIC DNA]</scope>
    <source>
        <strain evidence="6 7">DSM 26048</strain>
    </source>
</reference>
<dbReference type="NCBIfam" id="TIGR01733">
    <property type="entry name" value="AA-adenyl-dom"/>
    <property type="match status" value="1"/>
</dbReference>
<dbReference type="InterPro" id="IPR036291">
    <property type="entry name" value="NAD(P)-bd_dom_sf"/>
</dbReference>
<dbReference type="Pfam" id="PF00550">
    <property type="entry name" value="PP-binding"/>
    <property type="match status" value="1"/>
</dbReference>
<dbReference type="InterPro" id="IPR013120">
    <property type="entry name" value="FAR_NAD-bd"/>
</dbReference>
<accession>A0ABS4J955</accession>
<keyword evidence="4" id="KW-0045">Antibiotic biosynthesis</keyword>
<dbReference type="InterPro" id="IPR010071">
    <property type="entry name" value="AA_adenyl_dom"/>
</dbReference>
<dbReference type="CDD" id="cd05930">
    <property type="entry name" value="A_NRPS"/>
    <property type="match status" value="1"/>
</dbReference>
<dbReference type="Gene3D" id="3.30.559.30">
    <property type="entry name" value="Nonribosomal peptide synthetase, condensation domain"/>
    <property type="match status" value="1"/>
</dbReference>
<dbReference type="InterPro" id="IPR036736">
    <property type="entry name" value="ACP-like_sf"/>
</dbReference>
<evidence type="ECO:0000256" key="3">
    <source>
        <dbReference type="ARBA" id="ARBA00022553"/>
    </source>
</evidence>
<comment type="similarity">
    <text evidence="1">Belongs to the ATP-dependent AMP-binding enzyme family.</text>
</comment>
<feature type="domain" description="Carrier" evidence="5">
    <location>
        <begin position="755"/>
        <end position="829"/>
    </location>
</feature>
<dbReference type="PROSITE" id="PS00455">
    <property type="entry name" value="AMP_BINDING"/>
    <property type="match status" value="1"/>
</dbReference>
<dbReference type="Pfam" id="PF13193">
    <property type="entry name" value="AMP-binding_C"/>
    <property type="match status" value="1"/>
</dbReference>
<dbReference type="SUPFAM" id="SSF51735">
    <property type="entry name" value="NAD(P)-binding Rossmann-fold domains"/>
    <property type="match status" value="1"/>
</dbReference>
<evidence type="ECO:0000259" key="5">
    <source>
        <dbReference type="PROSITE" id="PS50075"/>
    </source>
</evidence>
<dbReference type="RefSeq" id="WP_209978647.1">
    <property type="nucleotide sequence ID" value="NZ_JAGGLB010000047.1"/>
</dbReference>
<dbReference type="EMBL" id="JAGGLB010000047">
    <property type="protein sequence ID" value="MBP1996330.1"/>
    <property type="molecule type" value="Genomic_DNA"/>
</dbReference>
<dbReference type="InterPro" id="IPR006162">
    <property type="entry name" value="Ppantetheine_attach_site"/>
</dbReference>
<evidence type="ECO:0000256" key="4">
    <source>
        <dbReference type="ARBA" id="ARBA00023194"/>
    </source>
</evidence>
<dbReference type="PANTHER" id="PTHR44845">
    <property type="entry name" value="CARRIER DOMAIN-CONTAINING PROTEIN"/>
    <property type="match status" value="1"/>
</dbReference>
<dbReference type="Gene3D" id="2.30.38.10">
    <property type="entry name" value="Luciferase, Domain 3"/>
    <property type="match status" value="1"/>
</dbReference>
<dbReference type="Gene3D" id="3.40.50.980">
    <property type="match status" value="2"/>
</dbReference>
<dbReference type="InterPro" id="IPR025110">
    <property type="entry name" value="AMP-bd_C"/>
</dbReference>
<dbReference type="InterPro" id="IPR010080">
    <property type="entry name" value="Thioester_reductase-like_dom"/>
</dbReference>
<evidence type="ECO:0000313" key="7">
    <source>
        <dbReference type="Proteomes" id="UP001519287"/>
    </source>
</evidence>
<dbReference type="Pfam" id="PF00501">
    <property type="entry name" value="AMP-binding"/>
    <property type="match status" value="1"/>
</dbReference>
<proteinExistence type="inferred from homology"/>
<evidence type="ECO:0000313" key="6">
    <source>
        <dbReference type="EMBL" id="MBP1996330.1"/>
    </source>
</evidence>
<dbReference type="SUPFAM" id="SSF56801">
    <property type="entry name" value="Acetyl-CoA synthetase-like"/>
    <property type="match status" value="1"/>
</dbReference>
<keyword evidence="7" id="KW-1185">Reference proteome</keyword>
<dbReference type="InterPro" id="IPR020845">
    <property type="entry name" value="AMP-binding_CS"/>
</dbReference>
<dbReference type="InterPro" id="IPR000873">
    <property type="entry name" value="AMP-dep_synth/lig_dom"/>
</dbReference>
<organism evidence="6 7">
    <name type="scientific">Paenibacillus eucommiae</name>
    <dbReference type="NCBI Taxonomy" id="1355755"/>
    <lineage>
        <taxon>Bacteria</taxon>
        <taxon>Bacillati</taxon>
        <taxon>Bacillota</taxon>
        <taxon>Bacilli</taxon>
        <taxon>Bacillales</taxon>
        <taxon>Paenibacillaceae</taxon>
        <taxon>Paenibacillus</taxon>
    </lineage>
</organism>
<dbReference type="Proteomes" id="UP001519287">
    <property type="component" value="Unassembled WGS sequence"/>
</dbReference>
<dbReference type="PIRSF" id="PIRSF001617">
    <property type="entry name" value="Alpha-AR"/>
    <property type="match status" value="1"/>
</dbReference>
<dbReference type="NCBIfam" id="TIGR01746">
    <property type="entry name" value="Thioester-redct"/>
    <property type="match status" value="1"/>
</dbReference>
<dbReference type="PANTHER" id="PTHR44845:SF7">
    <property type="entry name" value="PLIPASTATIN SYNTHASE SUBUNIT D"/>
    <property type="match status" value="1"/>
</dbReference>
<dbReference type="PROSITE" id="PS00012">
    <property type="entry name" value="PHOSPHOPANTETHEINE"/>
    <property type="match status" value="1"/>
</dbReference>
<dbReference type="Gene3D" id="1.10.1200.10">
    <property type="entry name" value="ACP-like"/>
    <property type="match status" value="1"/>
</dbReference>
<gene>
    <name evidence="6" type="ORF">J2Z66_007976</name>
</gene>
<protein>
    <submittedName>
        <fullName evidence="6">Amino acid adenylation domain-containing protein/thioester reductase-like protein</fullName>
    </submittedName>
</protein>
<comment type="caution">
    <text evidence="6">The sequence shown here is derived from an EMBL/GenBank/DDBJ whole genome shotgun (WGS) entry which is preliminary data.</text>
</comment>
<dbReference type="Gene3D" id="3.40.50.720">
    <property type="entry name" value="NAD(P)-binding Rossmann-like Domain"/>
    <property type="match status" value="1"/>
</dbReference>
<dbReference type="Gene3D" id="3.30.300.30">
    <property type="match status" value="1"/>
</dbReference>
<name>A0ABS4J955_9BACL</name>
<evidence type="ECO:0000256" key="1">
    <source>
        <dbReference type="ARBA" id="ARBA00006432"/>
    </source>
</evidence>
<keyword evidence="3" id="KW-0597">Phosphoprotein</keyword>
<dbReference type="SUPFAM" id="SSF52777">
    <property type="entry name" value="CoA-dependent acyltransferases"/>
    <property type="match status" value="1"/>
</dbReference>